<gene>
    <name evidence="2" type="ORF">EV140_1943</name>
</gene>
<accession>A0A4Q7TIL6</accession>
<evidence type="ECO:0000313" key="3">
    <source>
        <dbReference type="Proteomes" id="UP000292408"/>
    </source>
</evidence>
<name>A0A4Q7TIL6_9MICO</name>
<dbReference type="EMBL" id="SGXT01000016">
    <property type="protein sequence ID" value="RZT59338.1"/>
    <property type="molecule type" value="Genomic_DNA"/>
</dbReference>
<dbReference type="RefSeq" id="WP_130283379.1">
    <property type="nucleotide sequence ID" value="NZ_SGXT01000016.1"/>
</dbReference>
<feature type="region of interest" description="Disordered" evidence="1">
    <location>
        <begin position="70"/>
        <end position="95"/>
    </location>
</feature>
<sequence>MPTTQTFTETLVVLHCWKCRCAFGITRDHYDRAQASSDVNFYCPNGHSAVFKQTREQELETQLAREKRLRGYTESSLTHTRDQLQATERSLRGHKAAKTRIKNRIAAGVCPCCNRTFQNLARHMAGQHPHFSSTEETP</sequence>
<protein>
    <submittedName>
        <fullName evidence="2">Uncharacterized protein</fullName>
    </submittedName>
</protein>
<dbReference type="Proteomes" id="UP000292408">
    <property type="component" value="Unassembled WGS sequence"/>
</dbReference>
<dbReference type="AlphaFoldDB" id="A0A4Q7TIL6"/>
<reference evidence="2 3" key="1">
    <citation type="journal article" date="2015" name="Stand. Genomic Sci.">
        <title>Genomic Encyclopedia of Bacterial and Archaeal Type Strains, Phase III: the genomes of soil and plant-associated and newly described type strains.</title>
        <authorList>
            <person name="Whitman W.B."/>
            <person name="Woyke T."/>
            <person name="Klenk H.P."/>
            <person name="Zhou Y."/>
            <person name="Lilburn T.G."/>
            <person name="Beck B.J."/>
            <person name="De Vos P."/>
            <person name="Vandamme P."/>
            <person name="Eisen J.A."/>
            <person name="Garrity G."/>
            <person name="Hugenholtz P."/>
            <person name="Kyrpides N.C."/>
        </authorList>
    </citation>
    <scope>NUCLEOTIDE SEQUENCE [LARGE SCALE GENOMIC DNA]</scope>
    <source>
        <strain evidence="2 3">AC4r</strain>
    </source>
</reference>
<evidence type="ECO:0000313" key="2">
    <source>
        <dbReference type="EMBL" id="RZT59338.1"/>
    </source>
</evidence>
<keyword evidence="3" id="KW-1185">Reference proteome</keyword>
<feature type="compositionally biased region" description="Polar residues" evidence="1">
    <location>
        <begin position="73"/>
        <end position="88"/>
    </location>
</feature>
<comment type="caution">
    <text evidence="2">The sequence shown here is derived from an EMBL/GenBank/DDBJ whole genome shotgun (WGS) entry which is preliminary data.</text>
</comment>
<organism evidence="2 3">
    <name type="scientific">Microcella alkaliphila</name>
    <dbReference type="NCBI Taxonomy" id="279828"/>
    <lineage>
        <taxon>Bacteria</taxon>
        <taxon>Bacillati</taxon>
        <taxon>Actinomycetota</taxon>
        <taxon>Actinomycetes</taxon>
        <taxon>Micrococcales</taxon>
        <taxon>Microbacteriaceae</taxon>
        <taxon>Microcella</taxon>
    </lineage>
</organism>
<evidence type="ECO:0000256" key="1">
    <source>
        <dbReference type="SAM" id="MobiDB-lite"/>
    </source>
</evidence>
<proteinExistence type="predicted"/>
<dbReference type="OrthoDB" id="8454526at2"/>